<dbReference type="EMBL" id="CP073910">
    <property type="protein sequence ID" value="QUT05011.1"/>
    <property type="molecule type" value="Genomic_DNA"/>
</dbReference>
<sequence>MIAFMLAIAVTASATAGAQGHGSRATDGRPCALSGTCVNMRSEGDDIRLSRSLPPGEDRKMDAYNMSPSRQCGLIGGQRCPGKGRQIWRLGEPVRHTIARSFGLN</sequence>
<feature type="chain" id="PRO_5037195966" evidence="2">
    <location>
        <begin position="19"/>
        <end position="105"/>
    </location>
</feature>
<proteinExistence type="predicted"/>
<evidence type="ECO:0000313" key="4">
    <source>
        <dbReference type="Proteomes" id="UP000681425"/>
    </source>
</evidence>
<evidence type="ECO:0000313" key="3">
    <source>
        <dbReference type="EMBL" id="QUT05011.1"/>
    </source>
</evidence>
<name>A0A975K547_9SPHN</name>
<gene>
    <name evidence="3" type="ORF">KFK14_18615</name>
</gene>
<dbReference type="KEGG" id="spph:KFK14_18615"/>
<dbReference type="AlphaFoldDB" id="A0A975K547"/>
<dbReference type="Proteomes" id="UP000681425">
    <property type="component" value="Chromosome"/>
</dbReference>
<feature type="region of interest" description="Disordered" evidence="1">
    <location>
        <begin position="46"/>
        <end position="67"/>
    </location>
</feature>
<reference evidence="3" key="1">
    <citation type="submission" date="2021-04" db="EMBL/GenBank/DDBJ databases">
        <title>Isolation of p-tert-butylphenol degrading bacteria Sphingobium phenoxybenzoativorans Tas13 from active sludge.</title>
        <authorList>
            <person name="Li Y."/>
        </authorList>
    </citation>
    <scope>NUCLEOTIDE SEQUENCE</scope>
    <source>
        <strain evidence="3">Tas13</strain>
    </source>
</reference>
<evidence type="ECO:0000256" key="2">
    <source>
        <dbReference type="SAM" id="SignalP"/>
    </source>
</evidence>
<dbReference type="RefSeq" id="WP_212608717.1">
    <property type="nucleotide sequence ID" value="NZ_CP073910.1"/>
</dbReference>
<protein>
    <submittedName>
        <fullName evidence="3">Uncharacterized protein</fullName>
    </submittedName>
</protein>
<feature type="signal peptide" evidence="2">
    <location>
        <begin position="1"/>
        <end position="18"/>
    </location>
</feature>
<keyword evidence="2" id="KW-0732">Signal</keyword>
<keyword evidence="4" id="KW-1185">Reference proteome</keyword>
<evidence type="ECO:0000256" key="1">
    <source>
        <dbReference type="SAM" id="MobiDB-lite"/>
    </source>
</evidence>
<accession>A0A975K547</accession>
<organism evidence="3 4">
    <name type="scientific">Sphingobium phenoxybenzoativorans</name>
    <dbReference type="NCBI Taxonomy" id="1592790"/>
    <lineage>
        <taxon>Bacteria</taxon>
        <taxon>Pseudomonadati</taxon>
        <taxon>Pseudomonadota</taxon>
        <taxon>Alphaproteobacteria</taxon>
        <taxon>Sphingomonadales</taxon>
        <taxon>Sphingomonadaceae</taxon>
        <taxon>Sphingobium</taxon>
    </lineage>
</organism>